<keyword evidence="4" id="KW-0472">Membrane</keyword>
<dbReference type="RefSeq" id="WP_322521994.1">
    <property type="nucleotide sequence ID" value="NZ_CP140153.1"/>
</dbReference>
<dbReference type="PROSITE" id="PS51257">
    <property type="entry name" value="PROKAR_LIPOPROTEIN"/>
    <property type="match status" value="1"/>
</dbReference>
<evidence type="ECO:0000256" key="4">
    <source>
        <dbReference type="ARBA" id="ARBA00023136"/>
    </source>
</evidence>
<evidence type="ECO:0000256" key="5">
    <source>
        <dbReference type="ARBA" id="ARBA00023139"/>
    </source>
</evidence>
<evidence type="ECO:0000256" key="3">
    <source>
        <dbReference type="ARBA" id="ARBA00022729"/>
    </source>
</evidence>
<protein>
    <submittedName>
        <fullName evidence="7">Entericidin A/B family lipoprotein</fullName>
    </submittedName>
</protein>
<keyword evidence="5" id="KW-0564">Palmitate</keyword>
<dbReference type="Pfam" id="PF08085">
    <property type="entry name" value="Entericidin"/>
    <property type="match status" value="1"/>
</dbReference>
<organism evidence="7 8">
    <name type="scientific">Guyparkeria halophila</name>
    <dbReference type="NCBI Taxonomy" id="47960"/>
    <lineage>
        <taxon>Bacteria</taxon>
        <taxon>Pseudomonadati</taxon>
        <taxon>Pseudomonadota</taxon>
        <taxon>Gammaproteobacteria</taxon>
        <taxon>Chromatiales</taxon>
        <taxon>Thioalkalibacteraceae</taxon>
        <taxon>Guyparkeria</taxon>
    </lineage>
</organism>
<evidence type="ECO:0000313" key="8">
    <source>
        <dbReference type="Proteomes" id="UP001327459"/>
    </source>
</evidence>
<sequence length="51" mass="5283">MILRLISATFLAGLLALTTGCNTMKGLGEDIQNLGGSIEGAASENENESEQ</sequence>
<evidence type="ECO:0000256" key="6">
    <source>
        <dbReference type="ARBA" id="ARBA00023288"/>
    </source>
</evidence>
<name>A0ABZ0YXV4_9GAMM</name>
<accession>A0ABZ0YXV4</accession>
<dbReference type="EMBL" id="CP140153">
    <property type="protein sequence ID" value="WQH17011.1"/>
    <property type="molecule type" value="Genomic_DNA"/>
</dbReference>
<gene>
    <name evidence="7" type="ORF">SR882_03655</name>
</gene>
<keyword evidence="8" id="KW-1185">Reference proteome</keyword>
<keyword evidence="6 7" id="KW-0449">Lipoprotein</keyword>
<evidence type="ECO:0000256" key="2">
    <source>
        <dbReference type="ARBA" id="ARBA00022475"/>
    </source>
</evidence>
<comment type="similarity">
    <text evidence="1">Belongs to the EcnA/EcnB lipoprotein family.</text>
</comment>
<evidence type="ECO:0000256" key="1">
    <source>
        <dbReference type="ARBA" id="ARBA00010296"/>
    </source>
</evidence>
<dbReference type="Proteomes" id="UP001327459">
    <property type="component" value="Chromosome"/>
</dbReference>
<evidence type="ECO:0000313" key="7">
    <source>
        <dbReference type="EMBL" id="WQH17011.1"/>
    </source>
</evidence>
<proteinExistence type="inferred from homology"/>
<keyword evidence="2" id="KW-1003">Cell membrane</keyword>
<keyword evidence="3" id="KW-0732">Signal</keyword>
<reference evidence="7 8" key="1">
    <citation type="submission" date="2023-11" db="EMBL/GenBank/DDBJ databases">
        <title>MicrobeMod: A computational toolkit for identifying prokaryotic methylation and restriction-modification with nanopore sequencing.</title>
        <authorList>
            <person name="Crits-Christoph A."/>
            <person name="Kang S.C."/>
            <person name="Lee H."/>
            <person name="Ostrov N."/>
        </authorList>
    </citation>
    <scope>NUCLEOTIDE SEQUENCE [LARGE SCALE GENOMIC DNA]</scope>
    <source>
        <strain evidence="7 8">ATCC 49870</strain>
    </source>
</reference>
<dbReference type="InterPro" id="IPR012556">
    <property type="entry name" value="Entericidin"/>
</dbReference>